<dbReference type="FunFam" id="2.10.25.10:FF:000122">
    <property type="entry name" value="Protein crumbs homolog 2"/>
    <property type="match status" value="2"/>
</dbReference>
<dbReference type="FunFam" id="2.10.25.10:FF:000050">
    <property type="entry name" value="neurogenic locus notch homolog protein 3"/>
    <property type="match status" value="1"/>
</dbReference>
<evidence type="ECO:0000256" key="14">
    <source>
        <dbReference type="ARBA" id="ARBA00023157"/>
    </source>
</evidence>
<feature type="domain" description="EGF-like" evidence="19">
    <location>
        <begin position="1424"/>
        <end position="1460"/>
    </location>
</feature>
<dbReference type="Pfam" id="PF12661">
    <property type="entry name" value="hEGF"/>
    <property type="match status" value="2"/>
</dbReference>
<dbReference type="FunFam" id="2.10.25.10:FF:000053">
    <property type="entry name" value="Slit guidance ligand 2"/>
    <property type="match status" value="1"/>
</dbReference>
<dbReference type="Gene3D" id="2.60.120.200">
    <property type="match status" value="5"/>
</dbReference>
<feature type="disulfide bond" evidence="16">
    <location>
        <begin position="207"/>
        <end position="216"/>
    </location>
</feature>
<feature type="domain" description="EGF-like" evidence="19">
    <location>
        <begin position="574"/>
        <end position="610"/>
    </location>
</feature>
<feature type="disulfide bond" evidence="16">
    <location>
        <begin position="562"/>
        <end position="571"/>
    </location>
</feature>
<dbReference type="SMART" id="SM00181">
    <property type="entry name" value="EGF"/>
    <property type="match status" value="38"/>
</dbReference>
<comment type="subcellular location">
    <subcellularLocation>
        <location evidence="1">Cell membrane</location>
        <topology evidence="1">Single-pass type I membrane protein</topology>
    </subcellularLocation>
    <subcellularLocation>
        <location evidence="2">Secreted</location>
        <location evidence="2">Extracellular space</location>
        <location evidence="2">Extracellular matrix</location>
    </subcellularLocation>
</comment>
<dbReference type="GO" id="GO:0007219">
    <property type="term" value="P:Notch signaling pathway"/>
    <property type="evidence" value="ECO:0007669"/>
    <property type="project" value="TreeGrafter"/>
</dbReference>
<feature type="disulfide bond" evidence="16">
    <location>
        <begin position="1293"/>
        <end position="1302"/>
    </location>
</feature>
<feature type="disulfide bond" evidence="16">
    <location>
        <begin position="1489"/>
        <end position="1498"/>
    </location>
</feature>
<keyword evidence="14 16" id="KW-1015">Disulfide bond</keyword>
<feature type="domain" description="EGF-like" evidence="19">
    <location>
        <begin position="1462"/>
        <end position="1499"/>
    </location>
</feature>
<feature type="disulfide bond" evidence="16">
    <location>
        <begin position="947"/>
        <end position="956"/>
    </location>
</feature>
<feature type="disulfide bond" evidence="16">
    <location>
        <begin position="828"/>
        <end position="837"/>
    </location>
</feature>
<feature type="domain" description="EGF-like" evidence="19">
    <location>
        <begin position="1191"/>
        <end position="1227"/>
    </location>
</feature>
<evidence type="ECO:0000256" key="11">
    <source>
        <dbReference type="ARBA" id="ARBA00022837"/>
    </source>
</evidence>
<feature type="domain" description="EGF-like" evidence="19">
    <location>
        <begin position="1267"/>
        <end position="1303"/>
    </location>
</feature>
<feature type="disulfide bond" evidence="16">
    <location>
        <begin position="1217"/>
        <end position="1226"/>
    </location>
</feature>
<keyword evidence="13 17" id="KW-0472">Membrane</keyword>
<feature type="disulfide bond" evidence="16">
    <location>
        <begin position="2612"/>
        <end position="2621"/>
    </location>
</feature>
<accession>A0A8C9TDU2</accession>
<feature type="domain" description="EGF-like" evidence="19">
    <location>
        <begin position="432"/>
        <end position="464"/>
    </location>
</feature>
<feature type="domain" description="EGF-like" evidence="19">
    <location>
        <begin position="1305"/>
        <end position="1340"/>
    </location>
</feature>
<dbReference type="FunFam" id="2.10.25.10:FF:000123">
    <property type="entry name" value="Crumbs homolog 1 (Drosophila)"/>
    <property type="match status" value="2"/>
</dbReference>
<reference evidence="20" key="3">
    <citation type="submission" date="2025-09" db="UniProtKB">
        <authorList>
            <consortium name="Ensembl"/>
        </authorList>
    </citation>
    <scope>IDENTIFICATION</scope>
</reference>
<dbReference type="SMART" id="SM00282">
    <property type="entry name" value="LamG"/>
    <property type="match status" value="5"/>
</dbReference>
<feature type="domain" description="Laminin G" evidence="18">
    <location>
        <begin position="1551"/>
        <end position="1771"/>
    </location>
</feature>
<dbReference type="PROSITE" id="PS00022">
    <property type="entry name" value="EGF_1"/>
    <property type="match status" value="34"/>
</dbReference>
<dbReference type="GO" id="GO:0048589">
    <property type="term" value="P:developmental growth"/>
    <property type="evidence" value="ECO:0007669"/>
    <property type="project" value="UniProtKB-ARBA"/>
</dbReference>
<dbReference type="GO" id="GO:0007399">
    <property type="term" value="P:nervous system development"/>
    <property type="evidence" value="ECO:0007669"/>
    <property type="project" value="UniProtKB-ARBA"/>
</dbReference>
<name>A0A8C9TDU2_SCLFO</name>
<feature type="domain" description="EGF-like" evidence="19">
    <location>
        <begin position="1034"/>
        <end position="1070"/>
    </location>
</feature>
<feature type="disulfide bond" evidence="16">
    <location>
        <begin position="2072"/>
        <end position="2081"/>
    </location>
</feature>
<dbReference type="InterPro" id="IPR013032">
    <property type="entry name" value="EGF-like_CS"/>
</dbReference>
<dbReference type="GO" id="GO:0003008">
    <property type="term" value="P:system process"/>
    <property type="evidence" value="ECO:0007669"/>
    <property type="project" value="UniProtKB-ARBA"/>
</dbReference>
<dbReference type="InterPro" id="IPR001881">
    <property type="entry name" value="EGF-like_Ca-bd_dom"/>
</dbReference>
<feature type="domain" description="EGF-like" evidence="19">
    <location>
        <begin position="2284"/>
        <end position="2320"/>
    </location>
</feature>
<feature type="domain" description="EGF-like" evidence="19">
    <location>
        <begin position="218"/>
        <end position="260"/>
    </location>
</feature>
<dbReference type="PROSITE" id="PS01186">
    <property type="entry name" value="EGF_2"/>
    <property type="match status" value="25"/>
</dbReference>
<feature type="disulfide bond" evidence="16">
    <location>
        <begin position="1798"/>
        <end position="1807"/>
    </location>
</feature>
<feature type="domain" description="EGF-like" evidence="19">
    <location>
        <begin position="2546"/>
        <end position="2583"/>
    </location>
</feature>
<evidence type="ECO:0000256" key="9">
    <source>
        <dbReference type="ARBA" id="ARBA00022729"/>
    </source>
</evidence>
<evidence type="ECO:0000256" key="12">
    <source>
        <dbReference type="ARBA" id="ARBA00022989"/>
    </source>
</evidence>
<dbReference type="FunFam" id="2.10.25.10:FF:000117">
    <property type="entry name" value="Delta-like protein"/>
    <property type="match status" value="1"/>
</dbReference>
<feature type="domain" description="EGF-like" evidence="19">
    <location>
        <begin position="764"/>
        <end position="800"/>
    </location>
</feature>
<feature type="disulfide bond" evidence="16">
    <location>
        <begin position="790"/>
        <end position="799"/>
    </location>
</feature>
<dbReference type="Ensembl" id="ENSSFOT00015067835.1">
    <property type="protein sequence ID" value="ENSSFOP00015046631.1"/>
    <property type="gene ID" value="ENSSFOG00015030673.1"/>
</dbReference>
<keyword evidence="9" id="KW-0732">Signal</keyword>
<dbReference type="GO" id="GO:0005509">
    <property type="term" value="F:calcium ion binding"/>
    <property type="evidence" value="ECO:0007669"/>
    <property type="project" value="InterPro"/>
</dbReference>
<keyword evidence="15" id="KW-0325">Glycoprotein</keyword>
<keyword evidence="4" id="KW-1003">Cell membrane</keyword>
<feature type="domain" description="EGF-like" evidence="19">
    <location>
        <begin position="1112"/>
        <end position="1151"/>
    </location>
</feature>
<evidence type="ECO:0000256" key="17">
    <source>
        <dbReference type="SAM" id="Phobius"/>
    </source>
</evidence>
<dbReference type="PROSITE" id="PS50026">
    <property type="entry name" value="EGF_3"/>
    <property type="match status" value="38"/>
</dbReference>
<feature type="domain" description="EGF-like" evidence="19">
    <location>
        <begin position="612"/>
        <end position="648"/>
    </location>
</feature>
<feature type="disulfide bond" evidence="16">
    <location>
        <begin position="1450"/>
        <end position="1459"/>
    </location>
</feature>
<keyword evidence="21" id="KW-1185">Reference proteome</keyword>
<dbReference type="GO" id="GO:0005112">
    <property type="term" value="F:Notch binding"/>
    <property type="evidence" value="ECO:0007669"/>
    <property type="project" value="TreeGrafter"/>
</dbReference>
<feature type="domain" description="EGF-like" evidence="19">
    <location>
        <begin position="688"/>
        <end position="724"/>
    </location>
</feature>
<dbReference type="InterPro" id="IPR013320">
    <property type="entry name" value="ConA-like_dom_sf"/>
</dbReference>
<dbReference type="PRINTS" id="PR00010">
    <property type="entry name" value="EGFBLOOD"/>
</dbReference>
<organism evidence="20 21">
    <name type="scientific">Scleropages formosus</name>
    <name type="common">Asian bonytongue</name>
    <name type="synonym">Osteoglossum formosum</name>
    <dbReference type="NCBI Taxonomy" id="113540"/>
    <lineage>
        <taxon>Eukaryota</taxon>
        <taxon>Metazoa</taxon>
        <taxon>Chordata</taxon>
        <taxon>Craniata</taxon>
        <taxon>Vertebrata</taxon>
        <taxon>Euteleostomi</taxon>
        <taxon>Actinopterygii</taxon>
        <taxon>Neopterygii</taxon>
        <taxon>Teleostei</taxon>
        <taxon>Osteoglossocephala</taxon>
        <taxon>Osteoglossomorpha</taxon>
        <taxon>Osteoglossiformes</taxon>
        <taxon>Osteoglossidae</taxon>
        <taxon>Scleropages</taxon>
    </lineage>
</organism>
<feature type="domain" description="EGF-like" evidence="19">
    <location>
        <begin position="959"/>
        <end position="994"/>
    </location>
</feature>
<feature type="domain" description="EGF-like" evidence="19">
    <location>
        <begin position="802"/>
        <end position="838"/>
    </location>
</feature>
<evidence type="ECO:0000256" key="1">
    <source>
        <dbReference type="ARBA" id="ARBA00004251"/>
    </source>
</evidence>
<dbReference type="GO" id="GO:0060218">
    <property type="term" value="P:hematopoietic stem cell differentiation"/>
    <property type="evidence" value="ECO:0007669"/>
    <property type="project" value="UniProtKB-ARBA"/>
</dbReference>
<feature type="domain" description="EGF-like" evidence="19">
    <location>
        <begin position="1380"/>
        <end position="1422"/>
    </location>
</feature>
<keyword evidence="8 17" id="KW-0812">Transmembrane</keyword>
<dbReference type="GeneTree" id="ENSGT00940000165329"/>
<dbReference type="GO" id="GO:0051241">
    <property type="term" value="P:negative regulation of multicellular organismal process"/>
    <property type="evidence" value="ECO:0007669"/>
    <property type="project" value="UniProtKB-ARBA"/>
</dbReference>
<feature type="transmembrane region" description="Helical" evidence="17">
    <location>
        <begin position="12"/>
        <end position="30"/>
    </location>
</feature>
<feature type="domain" description="EGF-like" evidence="19">
    <location>
        <begin position="2322"/>
        <end position="2363"/>
    </location>
</feature>
<feature type="domain" description="EGF-like" evidence="19">
    <location>
        <begin position="2009"/>
        <end position="2042"/>
    </location>
</feature>
<feature type="disulfide bond" evidence="16">
    <location>
        <begin position="1330"/>
        <end position="1339"/>
    </location>
</feature>
<feature type="disulfide bond" evidence="16">
    <location>
        <begin position="904"/>
        <end position="913"/>
    </location>
</feature>
<feature type="domain" description="EGF-like" evidence="19">
    <location>
        <begin position="387"/>
        <end position="430"/>
    </location>
</feature>
<feature type="domain" description="EGF-like" evidence="19">
    <location>
        <begin position="878"/>
        <end position="914"/>
    </location>
</feature>
<dbReference type="FunFam" id="2.10.25.10:FF:000391">
    <property type="entry name" value="Weary, isoform C"/>
    <property type="match status" value="1"/>
</dbReference>
<feature type="disulfide bond" evidence="16">
    <location>
        <begin position="714"/>
        <end position="723"/>
    </location>
</feature>
<dbReference type="CDD" id="cd00054">
    <property type="entry name" value="EGF_CA"/>
    <property type="match status" value="24"/>
</dbReference>
<feature type="domain" description="EGF-like" evidence="19">
    <location>
        <begin position="840"/>
        <end position="876"/>
    </location>
</feature>
<feature type="domain" description="EGF-like" evidence="19">
    <location>
        <begin position="1229"/>
        <end position="1265"/>
    </location>
</feature>
<feature type="disulfide bond" evidence="16">
    <location>
        <begin position="188"/>
        <end position="205"/>
    </location>
</feature>
<dbReference type="FunFam" id="2.10.25.10:FF:000006">
    <property type="entry name" value="Versican core protein-like isoform 1"/>
    <property type="match status" value="1"/>
</dbReference>
<dbReference type="OrthoDB" id="283575at2759"/>
<feature type="domain" description="EGF-like" evidence="19">
    <location>
        <begin position="2045"/>
        <end position="2082"/>
    </location>
</feature>
<evidence type="ECO:0000256" key="15">
    <source>
        <dbReference type="ARBA" id="ARBA00023180"/>
    </source>
</evidence>
<evidence type="ECO:0000256" key="7">
    <source>
        <dbReference type="ARBA" id="ARBA00022536"/>
    </source>
</evidence>
<evidence type="ECO:0008006" key="22">
    <source>
        <dbReference type="Google" id="ProtNLM"/>
    </source>
</evidence>
<dbReference type="Gene3D" id="2.10.25.10">
    <property type="entry name" value="Laminin"/>
    <property type="match status" value="36"/>
</dbReference>
<feature type="domain" description="EGF-like" evidence="19">
    <location>
        <begin position="1072"/>
        <end position="1110"/>
    </location>
</feature>
<evidence type="ECO:0000256" key="5">
    <source>
        <dbReference type="ARBA" id="ARBA00022525"/>
    </source>
</evidence>
<feature type="domain" description="Laminin G" evidence="18">
    <location>
        <begin position="2367"/>
        <end position="2550"/>
    </location>
</feature>
<keyword evidence="7 16" id="KW-0245">EGF-like domain</keyword>
<dbReference type="GO" id="GO:0007435">
    <property type="term" value="P:salivary gland morphogenesis"/>
    <property type="evidence" value="ECO:0007669"/>
    <property type="project" value="UniProtKB-ARBA"/>
</dbReference>
<dbReference type="FunFam" id="2.10.25.10:FF:000472">
    <property type="entry name" value="Uncharacterized protein, isoform A"/>
    <property type="match status" value="4"/>
</dbReference>
<feature type="disulfide bond" evidence="16">
    <location>
        <begin position="505"/>
        <end position="522"/>
    </location>
</feature>
<dbReference type="GO" id="GO:0051240">
    <property type="term" value="P:positive regulation of multicellular organismal process"/>
    <property type="evidence" value="ECO:0007669"/>
    <property type="project" value="UniProtKB-ARBA"/>
</dbReference>
<dbReference type="InterPro" id="IPR018097">
    <property type="entry name" value="EGF_Ca-bd_CS"/>
</dbReference>
<dbReference type="CDD" id="cd00110">
    <property type="entry name" value="LamG"/>
    <property type="match status" value="5"/>
</dbReference>
<evidence type="ECO:0000256" key="13">
    <source>
        <dbReference type="ARBA" id="ARBA00023136"/>
    </source>
</evidence>
<dbReference type="Pfam" id="PF02210">
    <property type="entry name" value="Laminin_G_2"/>
    <property type="match status" value="4"/>
</dbReference>
<dbReference type="GO" id="GO:0005886">
    <property type="term" value="C:plasma membrane"/>
    <property type="evidence" value="ECO:0007669"/>
    <property type="project" value="UniProtKB-SubCell"/>
</dbReference>
<proteinExistence type="inferred from homology"/>
<dbReference type="InterPro" id="IPR009030">
    <property type="entry name" value="Growth_fac_rcpt_cys_sf"/>
</dbReference>
<feature type="disulfide bond" evidence="16">
    <location>
        <begin position="676"/>
        <end position="685"/>
    </location>
</feature>
<feature type="domain" description="Laminin G" evidence="18">
    <location>
        <begin position="2093"/>
        <end position="2283"/>
    </location>
</feature>
<dbReference type="FunFam" id="2.10.25.10:FF:000471">
    <property type="entry name" value="Protein lin-12"/>
    <property type="match status" value="1"/>
</dbReference>
<feature type="disulfide bond" evidence="16">
    <location>
        <begin position="2593"/>
        <end position="2610"/>
    </location>
</feature>
<dbReference type="InterPro" id="IPR000742">
    <property type="entry name" value="EGF"/>
</dbReference>
<feature type="disulfide bond" evidence="16">
    <location>
        <begin position="963"/>
        <end position="973"/>
    </location>
</feature>
<feature type="domain" description="Laminin G" evidence="18">
    <location>
        <begin position="2627"/>
        <end position="2806"/>
    </location>
</feature>
<dbReference type="GO" id="GO:0045597">
    <property type="term" value="P:positive regulation of cell differentiation"/>
    <property type="evidence" value="ECO:0007669"/>
    <property type="project" value="UniProtKB-ARBA"/>
</dbReference>
<comment type="similarity">
    <text evidence="3">Belongs to the NOTCH family.</text>
</comment>
<dbReference type="FunFam" id="2.60.120.200:FF:000210">
    <property type="entry name" value="Protein eyes shut homolog"/>
    <property type="match status" value="1"/>
</dbReference>
<feature type="domain" description="EGF-like" evidence="19">
    <location>
        <begin position="347"/>
        <end position="385"/>
    </location>
</feature>
<dbReference type="PRINTS" id="PR01983">
    <property type="entry name" value="NOTCH"/>
</dbReference>
<keyword evidence="12 17" id="KW-1133">Transmembrane helix</keyword>
<comment type="caution">
    <text evidence="16">Lacks conserved residue(s) required for the propagation of feature annotation.</text>
</comment>
<feature type="disulfide bond" evidence="16">
    <location>
        <begin position="1100"/>
        <end position="1109"/>
    </location>
</feature>
<keyword evidence="10" id="KW-0677">Repeat</keyword>
<evidence type="ECO:0000313" key="20">
    <source>
        <dbReference type="Ensembl" id="ENSSFOP00015046631.1"/>
    </source>
</evidence>
<feature type="disulfide bond" evidence="16">
    <location>
        <begin position="524"/>
        <end position="533"/>
    </location>
</feature>
<feature type="disulfide bond" evidence="16">
    <location>
        <begin position="866"/>
        <end position="875"/>
    </location>
</feature>
<feature type="domain" description="Laminin G" evidence="18">
    <location>
        <begin position="1813"/>
        <end position="2013"/>
    </location>
</feature>
<protein>
    <recommendedName>
        <fullName evidence="22">Protein eyes shut-like</fullName>
    </recommendedName>
</protein>
<feature type="domain" description="EGF-like" evidence="19">
    <location>
        <begin position="1153"/>
        <end position="1189"/>
    </location>
</feature>
<feature type="disulfide bond" evidence="16">
    <location>
        <begin position="420"/>
        <end position="429"/>
    </location>
</feature>
<feature type="disulfide bond" evidence="16">
    <location>
        <begin position="2573"/>
        <end position="2582"/>
    </location>
</feature>
<feature type="domain" description="EGF-like" evidence="19">
    <location>
        <begin position="1342"/>
        <end position="1378"/>
    </location>
</feature>
<feature type="disulfide bond" evidence="16">
    <location>
        <begin position="1179"/>
        <end position="1188"/>
    </location>
</feature>
<feature type="domain" description="EGF-like" evidence="19">
    <location>
        <begin position="915"/>
        <end position="957"/>
    </location>
</feature>
<evidence type="ECO:0000259" key="18">
    <source>
        <dbReference type="PROSITE" id="PS50025"/>
    </source>
</evidence>
<dbReference type="Pfam" id="PF25024">
    <property type="entry name" value="EGF_TEN"/>
    <property type="match status" value="2"/>
</dbReference>
<feature type="disulfide bond" evidence="16">
    <location>
        <begin position="1412"/>
        <end position="1421"/>
    </location>
</feature>
<feature type="domain" description="EGF-like" evidence="19">
    <location>
        <begin position="726"/>
        <end position="762"/>
    </location>
</feature>
<dbReference type="FunFam" id="2.10.25.10:FF:000143">
    <property type="entry name" value="Protein crumbs 1"/>
    <property type="match status" value="1"/>
</dbReference>
<evidence type="ECO:0000259" key="19">
    <source>
        <dbReference type="PROSITE" id="PS50026"/>
    </source>
</evidence>
<dbReference type="SUPFAM" id="SSF57196">
    <property type="entry name" value="EGF/Laminin"/>
    <property type="match status" value="24"/>
</dbReference>
<dbReference type="Pfam" id="PF00008">
    <property type="entry name" value="EGF"/>
    <property type="match status" value="13"/>
</dbReference>
<feature type="disulfide bond" evidence="16">
    <location>
        <begin position="1255"/>
        <end position="1264"/>
    </location>
</feature>
<dbReference type="InterPro" id="IPR001791">
    <property type="entry name" value="Laminin_G"/>
</dbReference>
<feature type="disulfide bond" evidence="16">
    <location>
        <begin position="1368"/>
        <end position="1377"/>
    </location>
</feature>
<dbReference type="PANTHER" id="PTHR12916:SF4">
    <property type="entry name" value="UNINFLATABLE, ISOFORM C"/>
    <property type="match status" value="1"/>
</dbReference>
<sequence length="2806" mass="305126">MNDNDSESKRIYNLYHSLAFFVFGCLISFGSCTQVFCSKQTSREWHPEPQNIHVKWTLKENVYCGSEECWVTQGERETFPQICPLLLQFGDKLLVSTDEALELYGINLLNVSQEDFESCSIPDEPLDQLLFSEIMNGSRVVDLNWLSPGVHYFAAIHESTSQLCKMGLRLNVTVKDHRCQEGQFGELCSGNGICWTQDSDNVFICQCHEHYFGNFCERFDSCSSNPCLNGTVCVSYGTTSPHRPAYDCICPSEFTGKDGVCGTFFSGPSCEEKENSSSCGMGSIGGACTCPEDSTGLSCDTKLNSSCTSYGCRHEQPCVTDNNVSINTSTPPPTPQFCFSGKNCEEIIDYCRLLGINCLNEGLCLNIIGGYNCLCAPGWTGEFCQHVENACLIFPDSCVNGATCIDTSQLGAPPQYACACPRGYTGVHCEMEVNECDSNPCQHDGTCSDLVGHYKCTCPTENCEVNVDACKFANSTCPPGLWCVDLLDGMQYTCRSSCPHHIQPCANGGSCSLSNDGSAYSCVCAPAWTGPNCLENIDDCEGHWCQNGATCVDELSSYRCLCRHGYTGAFCEQDVDNCVGNHCSKHGTCLNHRYNYTCRCMLGYEGRYCELEADECSSSPCANGAMCVDFVGGYTCHCPAGFEGRSCSEEVNACWSRPCLNGGTCVDLINNYTCHCLLGFSGSVCEVDFNDCKSGPCQNGAVCVDGMGKYQCFCPHGMLFPQCQTPMSHCAEGLCHHGSKCTALPQGLKCACLPGLRGRFCEVNIDNCQNSPCGPLSICKDSLNAYDCFCAPGFIGNNCEIEVNECLSRPCQNGGSCFDELNAFSCLCPEGIEGDSCEINIDECHSSPCLQRGTCVDLINGYECICLLGFSGATCELDIDECSSSPCKNSATCVDRPGNYSCQCVAPFKGPNCEFLPCEASNPCENGASCVEEPDRTRFPLGFRCHCPRGFSGPRCETNVNECRSNPCLHGFCYDVVDRFYCLCNPGYAGLRCEQDIDDCATNKCENNSSCKDLHLSYQCLCEPGWEGEHCQHKTDECASVPCRNNATCSDLLSGFKCICQPGWTGPDCSTEVNECDSKPCLNGASCVESAVPGQFTCACLPFYMGTLCQQRYNPCSAPHNPCLHNSTCLLDAGERVTCRCQPGFVGTHCEIDTDECSSSPCQNQGYCLDGVNNYSCECRDGFSGRHCEEEMNECTSSPCLNGGVCQDFVNRFQCHCPPGYFGTLCNLDVNECENSPCLHSGICINKRGGFECKCLPGFSGVLCEINIDECVSEPCQNGGRCIDGPGRYQCLCSRGFIGLNCETSTDECISSPCLHGSCLDGIDGYSCQCESGWAGQRCETNINECASGPCLNGASCVDLINKYACFCRDGYTGRNCEADIDVCLESPRNFSMCFNGGSCVDGPGPNFTCRCPVGFVGPFCEVEFNECCSEPCLNGAICEDLVNGYYCHCRPGWTGLHCEDDINECLPQPCEQGMCIQNDPGHGYTCFCRPGFVGKNCEHNYDDCLMQTCPSDHYCVDGINEVSCIPIMTSDQGVRAIPKSIQSTTLLPIIIAFFPADFSYVSYSGDSFLEFEGFDLEELNTVSVRFQTQAPEGVLLYVDQGSIIDGSFFIKLFIQEGALQYAFSCNSEEGIRRINTKIPVDDENEYMVSIRHHMAPCDAEVEVSGYEKFKSVPSNYWSGFSIQRTGHLFIGGLPYNYPLYQESSPFYNYTGCIEIIEINKMNRFHVSRAIGGSNVNNLGQPTVTPPALTTSWASLTMAPTPAPTRPALACDHTPCRNGGTCQPLWLASGAASFLCDCPLHFSGHLCEQDTTVFFPSFNGNSYLELPSLTSILQSGGDAQSPSSQDGEDTVTLYLTLKTGSSHGTILYTQEQNFGSKFLHVFLKDGRPALKLGCGGNHILTRETSRKISGDRLTPITVRYSLPSGGHGGECTAEIGVVDNGTENLHFYLTPQVAFGPIFLGGMPSQAEVRNDAGFVTGLVGCIRELQVNNRELHVTEEAVGGKNIRNCGSPVCQYQPCRNGGTCVSDSENWFCKCPGLYSGKLCQLTACERNPCRHGATCVPSSAHHAVCLCPYGRAGLLCEDRVNVTRARFGGRDEFGYTSFLAYSSIPGASSFYEFSLKLTFANNGSAMKDNLILFSGQKGQGINGDDFLVLGVRNGRIVHRFNLGSGVGTVVSGPLNRRLGIHAVQFGRFLRTGWLKVDDQKNKTGSSPGPLVSLNVFGQLYVGGYSEYVPQLLPAASRFRNGFQGCIFDLQFRTRRGGRFRVPGNPEGHPSLGRSVGQCGDSPCSLVRCENGGTCVETAATTYCRCPLGWKGALCSKTTSPCDAQHEPAPACAQGSTCIPTPGGYRCQCPLGTGGHHCVALSDPFFNGSRSSWMSFPPVGVRRRTDVKMEFKTLSPEGILFYVAQHLSPRAGDFFSVSLSAGFLQLRYNLGDRTVTLRSEERVDRNGGAWHAVRAGRAGRRGYLALDGKEAEADFEEGMTALDVGTHIFVGGVPALDAVSRGAVENEPAGFSGCIREVVVNGRELELTEKGALGGADVEDCDGTACGHRVCRNGGRCDPVGTEAFRCACPPLWSGPTCERSVYCLNNRCQHGASCIPNVTAASYTCACSLGWEGRHCEMMSATMAASFAGSSYLRYVDPQYHLRNLTYTEVSFNFTSSSSDGLILWMGKAEDDDDDYLAVGLQDTHLKIGINLGERISVPFVLRSTRACCDQWKSVSVIHNRTVIQVFLDGDRVLFEDVDPYETYVAMNYGGVCYLGGFESHRQTWEVTHGLFSKGFVGQVRDLNIYGEKFYLQHLSFNNGF</sequence>
<dbReference type="PANTHER" id="PTHR12916">
    <property type="entry name" value="CYTOCHROME C OXIDASE POLYPEPTIDE VIC-2"/>
    <property type="match status" value="1"/>
</dbReference>
<feature type="disulfide bond" evidence="16">
    <location>
        <begin position="1060"/>
        <end position="1069"/>
    </location>
</feature>
<feature type="domain" description="EGF-like" evidence="19">
    <location>
        <begin position="536"/>
        <end position="572"/>
    </location>
</feature>
<evidence type="ECO:0000256" key="4">
    <source>
        <dbReference type="ARBA" id="ARBA00022475"/>
    </source>
</evidence>
<dbReference type="GO" id="GO:0030855">
    <property type="term" value="P:epithelial cell differentiation"/>
    <property type="evidence" value="ECO:0007669"/>
    <property type="project" value="UniProtKB-ARBA"/>
</dbReference>
<evidence type="ECO:0000313" key="21">
    <source>
        <dbReference type="Proteomes" id="UP000694397"/>
    </source>
</evidence>
<feature type="disulfide bond" evidence="16">
    <location>
        <begin position="2353"/>
        <end position="2362"/>
    </location>
</feature>
<evidence type="ECO:0000256" key="10">
    <source>
        <dbReference type="ARBA" id="ARBA00022737"/>
    </source>
</evidence>
<evidence type="ECO:0000256" key="16">
    <source>
        <dbReference type="PROSITE-ProRule" id="PRU00076"/>
    </source>
</evidence>
<dbReference type="FunFam" id="2.60.120.200:FF:000183">
    <property type="entry name" value="Protein eyes shut homolog"/>
    <property type="match status" value="1"/>
</dbReference>
<reference evidence="20 21" key="1">
    <citation type="submission" date="2019-04" db="EMBL/GenBank/DDBJ databases">
        <authorList>
            <consortium name="Wellcome Sanger Institute Data Sharing"/>
        </authorList>
    </citation>
    <scope>NUCLEOTIDE SEQUENCE [LARGE SCALE GENOMIC DNA]</scope>
</reference>
<feature type="domain" description="EGF-like" evidence="19">
    <location>
        <begin position="175"/>
        <end position="217"/>
    </location>
</feature>
<keyword evidence="6" id="KW-0272">Extracellular matrix</keyword>
<dbReference type="Pfam" id="PF00054">
    <property type="entry name" value="Laminin_G_1"/>
    <property type="match status" value="1"/>
</dbReference>
<dbReference type="GO" id="GO:1901222">
    <property type="term" value="P:regulation of non-canonical NF-kappaB signal transduction"/>
    <property type="evidence" value="ECO:0007669"/>
    <property type="project" value="UniProtKB-ARBA"/>
</dbReference>
<evidence type="ECO:0000256" key="2">
    <source>
        <dbReference type="ARBA" id="ARBA00004498"/>
    </source>
</evidence>
<dbReference type="Proteomes" id="UP000694397">
    <property type="component" value="Chromosome 4"/>
</dbReference>
<dbReference type="FunFam" id="2.10.25.10:FF:000508">
    <property type="entry name" value="Eyes shut homolog"/>
    <property type="match status" value="1"/>
</dbReference>
<feature type="domain" description="EGF-like" evidence="19">
    <location>
        <begin position="495"/>
        <end position="534"/>
    </location>
</feature>
<feature type="disulfide bond" evidence="16">
    <location>
        <begin position="1081"/>
        <end position="1098"/>
    </location>
</feature>
<feature type="domain" description="EGF-like" evidence="19">
    <location>
        <begin position="2584"/>
        <end position="2622"/>
    </location>
</feature>
<feature type="domain" description="EGF-like" evidence="19">
    <location>
        <begin position="996"/>
        <end position="1032"/>
    </location>
</feature>
<feature type="domain" description="EGF-like" evidence="19">
    <location>
        <begin position="1767"/>
        <end position="1808"/>
    </location>
</feature>
<feature type="disulfide bond" evidence="16">
    <location>
        <begin position="2310"/>
        <end position="2319"/>
    </location>
</feature>
<evidence type="ECO:0000256" key="3">
    <source>
        <dbReference type="ARBA" id="ARBA00005847"/>
    </source>
</evidence>
<dbReference type="SUPFAM" id="SSF57184">
    <property type="entry name" value="Growth factor receptor domain"/>
    <property type="match status" value="3"/>
</dbReference>
<evidence type="ECO:0000256" key="8">
    <source>
        <dbReference type="ARBA" id="ARBA00022692"/>
    </source>
</evidence>
<dbReference type="GO" id="GO:0043005">
    <property type="term" value="C:neuron projection"/>
    <property type="evidence" value="ECO:0007669"/>
    <property type="project" value="UniProtKB-ARBA"/>
</dbReference>
<dbReference type="InterPro" id="IPR000152">
    <property type="entry name" value="EGF-type_Asp/Asn_hydroxyl_site"/>
</dbReference>
<feature type="disulfide bond" evidence="16">
    <location>
        <begin position="375"/>
        <end position="384"/>
    </location>
</feature>
<dbReference type="SMART" id="SM00179">
    <property type="entry name" value="EGF_CA"/>
    <property type="match status" value="33"/>
</dbReference>
<reference evidence="20" key="2">
    <citation type="submission" date="2025-08" db="UniProtKB">
        <authorList>
            <consortium name="Ensembl"/>
        </authorList>
    </citation>
    <scope>IDENTIFICATION</scope>
</reference>
<dbReference type="PROSITE" id="PS01187">
    <property type="entry name" value="EGF_CA"/>
    <property type="match status" value="10"/>
</dbReference>
<feature type="disulfide bond" evidence="16">
    <location>
        <begin position="1466"/>
        <end position="1476"/>
    </location>
</feature>
<evidence type="ECO:0000256" key="6">
    <source>
        <dbReference type="ARBA" id="ARBA00022530"/>
    </source>
</evidence>
<keyword evidence="5" id="KW-0964">Secreted</keyword>
<feature type="disulfide bond" evidence="16">
    <location>
        <begin position="1022"/>
        <end position="1031"/>
    </location>
</feature>
<feature type="domain" description="EGF-like" evidence="19">
    <location>
        <begin position="650"/>
        <end position="686"/>
    </location>
</feature>
<feature type="disulfide bond" evidence="16">
    <location>
        <begin position="1309"/>
        <end position="1319"/>
    </location>
</feature>
<dbReference type="FunFam" id="2.10.25.10:FF:000004">
    <property type="entry name" value="Neurogenic locus notch 1"/>
    <property type="match status" value="2"/>
</dbReference>
<dbReference type="PROSITE" id="PS00010">
    <property type="entry name" value="ASX_HYDROXYL"/>
    <property type="match status" value="21"/>
</dbReference>
<dbReference type="FunFam" id="2.10.25.10:FF:000920">
    <property type="entry name" value="protein eyes shut homolog"/>
    <property type="match status" value="1"/>
</dbReference>
<feature type="disulfide bond" evidence="16">
    <location>
        <begin position="1141"/>
        <end position="1150"/>
    </location>
</feature>
<dbReference type="SUPFAM" id="SSF49899">
    <property type="entry name" value="Concanavalin A-like lectins/glucanases"/>
    <property type="match status" value="5"/>
</dbReference>
<feature type="disulfide bond" evidence="16">
    <location>
        <begin position="638"/>
        <end position="647"/>
    </location>
</feature>
<dbReference type="PROSITE" id="PS50025">
    <property type="entry name" value="LAM_G_DOMAIN"/>
    <property type="match status" value="5"/>
</dbReference>
<feature type="disulfide bond" evidence="16">
    <location>
        <begin position="600"/>
        <end position="609"/>
    </location>
</feature>
<feature type="disulfide bond" evidence="16">
    <location>
        <begin position="752"/>
        <end position="761"/>
    </location>
</feature>
<keyword evidence="11" id="KW-0106">Calcium</keyword>
<feature type="disulfide bond" evidence="16">
    <location>
        <begin position="984"/>
        <end position="993"/>
    </location>
</feature>
<dbReference type="FunFam" id="2.10.25.10:FF:000045">
    <property type="entry name" value="Slit guidance ligand 2"/>
    <property type="match status" value="1"/>
</dbReference>